<proteinExistence type="predicted"/>
<evidence type="ECO:0000313" key="2">
    <source>
        <dbReference type="EMBL" id="MBD2347254.1"/>
    </source>
</evidence>
<evidence type="ECO:0000256" key="1">
    <source>
        <dbReference type="SAM" id="MobiDB-lite"/>
    </source>
</evidence>
<name>A0ABR8CW68_9NOST</name>
<dbReference type="Proteomes" id="UP000607281">
    <property type="component" value="Unassembled WGS sequence"/>
</dbReference>
<dbReference type="EMBL" id="JACJRF010000088">
    <property type="protein sequence ID" value="MBD2347254.1"/>
    <property type="molecule type" value="Genomic_DNA"/>
</dbReference>
<reference evidence="2 3" key="1">
    <citation type="journal article" date="2020" name="ISME J.">
        <title>Comparative genomics reveals insights into cyanobacterial evolution and habitat adaptation.</title>
        <authorList>
            <person name="Chen M.Y."/>
            <person name="Teng W.K."/>
            <person name="Zhao L."/>
            <person name="Hu C.X."/>
            <person name="Zhou Y.K."/>
            <person name="Han B.P."/>
            <person name="Song L.R."/>
            <person name="Shu W.S."/>
        </authorList>
    </citation>
    <scope>NUCLEOTIDE SEQUENCE [LARGE SCALE GENOMIC DNA]</scope>
    <source>
        <strain evidence="2 3">FACHB-260</strain>
    </source>
</reference>
<feature type="region of interest" description="Disordered" evidence="1">
    <location>
        <begin position="86"/>
        <end position="107"/>
    </location>
</feature>
<protein>
    <submittedName>
        <fullName evidence="2">Uncharacterized protein</fullName>
    </submittedName>
</protein>
<sequence length="107" mass="12001">MKNFLKKIFTNIAIALGIYLVALFINAPVAADENSQVINSLTPREPNFFQQGITQFERETQLLIKLSQTNQEPVLKLVPDKLPIQEQLSPLEKPQALPSEPNKTGTE</sequence>
<keyword evidence="3" id="KW-1185">Reference proteome</keyword>
<evidence type="ECO:0000313" key="3">
    <source>
        <dbReference type="Proteomes" id="UP000607281"/>
    </source>
</evidence>
<accession>A0ABR8CW68</accession>
<comment type="caution">
    <text evidence="2">The sequence shown here is derived from an EMBL/GenBank/DDBJ whole genome shotgun (WGS) entry which is preliminary data.</text>
</comment>
<organism evidence="2 3">
    <name type="scientific">Anabaena subtropica FACHB-260</name>
    <dbReference type="NCBI Taxonomy" id="2692884"/>
    <lineage>
        <taxon>Bacteria</taxon>
        <taxon>Bacillati</taxon>
        <taxon>Cyanobacteriota</taxon>
        <taxon>Cyanophyceae</taxon>
        <taxon>Nostocales</taxon>
        <taxon>Nostocaceae</taxon>
        <taxon>Anabaena</taxon>
    </lineage>
</organism>
<gene>
    <name evidence="2" type="ORF">H6G18_24450</name>
</gene>
<dbReference type="RefSeq" id="WP_190409656.1">
    <property type="nucleotide sequence ID" value="NZ_JACJRF010000088.1"/>
</dbReference>